<dbReference type="eggNOG" id="KOG0118">
    <property type="taxonomic scope" value="Eukaryota"/>
</dbReference>
<feature type="domain" description="RRM" evidence="5">
    <location>
        <begin position="42"/>
        <end position="126"/>
    </location>
</feature>
<dbReference type="PANTHER" id="PTHR48032:SF6">
    <property type="entry name" value="RNA-BINDING (RRM_RBD_RNP MOTIFS) FAMILY PROTEIN"/>
    <property type="match status" value="1"/>
</dbReference>
<dbReference type="GO" id="GO:0005829">
    <property type="term" value="C:cytosol"/>
    <property type="evidence" value="ECO:0007669"/>
    <property type="project" value="EnsemblMetazoa"/>
</dbReference>
<dbReference type="KEGG" id="dwi:6650142"/>
<dbReference type="GO" id="GO:0030371">
    <property type="term" value="F:translation repressor activity"/>
    <property type="evidence" value="ECO:0007669"/>
    <property type="project" value="EnsemblMetazoa"/>
</dbReference>
<evidence type="ECO:0000256" key="2">
    <source>
        <dbReference type="ARBA" id="ARBA00022884"/>
    </source>
</evidence>
<dbReference type="PhylomeDB" id="B4NKF3"/>
<keyword evidence="7" id="KW-1185">Reference proteome</keyword>
<accession>B4NKF3</accession>
<organism evidence="6 7">
    <name type="scientific">Drosophila willistoni</name>
    <name type="common">Fruit fly</name>
    <dbReference type="NCBI Taxonomy" id="7260"/>
    <lineage>
        <taxon>Eukaryota</taxon>
        <taxon>Metazoa</taxon>
        <taxon>Ecdysozoa</taxon>
        <taxon>Arthropoda</taxon>
        <taxon>Hexapoda</taxon>
        <taxon>Insecta</taxon>
        <taxon>Pterygota</taxon>
        <taxon>Neoptera</taxon>
        <taxon>Endopterygota</taxon>
        <taxon>Diptera</taxon>
        <taxon>Brachycera</taxon>
        <taxon>Muscomorpha</taxon>
        <taxon>Ephydroidea</taxon>
        <taxon>Drosophilidae</taxon>
        <taxon>Drosophila</taxon>
        <taxon>Sophophora</taxon>
    </lineage>
</organism>
<dbReference type="PANTHER" id="PTHR48032">
    <property type="entry name" value="RNA-BINDING PROTEIN MUSASHI HOMOLOG RBP6"/>
    <property type="match status" value="1"/>
</dbReference>
<evidence type="ECO:0000259" key="5">
    <source>
        <dbReference type="PROSITE" id="PS50102"/>
    </source>
</evidence>
<name>B4NKF3_DROWI</name>
<dbReference type="FunFam" id="3.30.70.330:FF:000040">
    <property type="entry name" value="Heterogeneous nuclear ribonucleoprotein A2/B1"/>
    <property type="match status" value="1"/>
</dbReference>
<dbReference type="Gene3D" id="3.30.70.330">
    <property type="match status" value="2"/>
</dbReference>
<dbReference type="GO" id="GO:1903502">
    <property type="term" value="C:translation repressor complex"/>
    <property type="evidence" value="ECO:0007669"/>
    <property type="project" value="EnsemblMetazoa"/>
</dbReference>
<dbReference type="Pfam" id="PF00076">
    <property type="entry name" value="RRM_1"/>
    <property type="match status" value="2"/>
</dbReference>
<proteinExistence type="predicted"/>
<dbReference type="InterPro" id="IPR012677">
    <property type="entry name" value="Nucleotide-bd_a/b_plait_sf"/>
</dbReference>
<dbReference type="EMBL" id="CH964272">
    <property type="protein sequence ID" value="EDW84083.1"/>
    <property type="molecule type" value="Genomic_DNA"/>
</dbReference>
<dbReference type="GO" id="GO:0098687">
    <property type="term" value="C:chromosomal region"/>
    <property type="evidence" value="ECO:0007669"/>
    <property type="project" value="UniProtKB-ARBA"/>
</dbReference>
<reference evidence="6 7" key="1">
    <citation type="journal article" date="2007" name="Nature">
        <title>Evolution of genes and genomes on the Drosophila phylogeny.</title>
        <authorList>
            <consortium name="Drosophila 12 Genomes Consortium"/>
            <person name="Clark A.G."/>
            <person name="Eisen M.B."/>
            <person name="Smith D.R."/>
            <person name="Bergman C.M."/>
            <person name="Oliver B."/>
            <person name="Markow T.A."/>
            <person name="Kaufman T.C."/>
            <person name="Kellis M."/>
            <person name="Gelbart W."/>
            <person name="Iyer V.N."/>
            <person name="Pollard D.A."/>
            <person name="Sackton T.B."/>
            <person name="Larracuente A.M."/>
            <person name="Singh N.D."/>
            <person name="Abad J.P."/>
            <person name="Abt D.N."/>
            <person name="Adryan B."/>
            <person name="Aguade M."/>
            <person name="Akashi H."/>
            <person name="Anderson W.W."/>
            <person name="Aquadro C.F."/>
            <person name="Ardell D.H."/>
            <person name="Arguello R."/>
            <person name="Artieri C.G."/>
            <person name="Barbash D.A."/>
            <person name="Barker D."/>
            <person name="Barsanti P."/>
            <person name="Batterham P."/>
            <person name="Batzoglou S."/>
            <person name="Begun D."/>
            <person name="Bhutkar A."/>
            <person name="Blanco E."/>
            <person name="Bosak S.A."/>
            <person name="Bradley R.K."/>
            <person name="Brand A.D."/>
            <person name="Brent M.R."/>
            <person name="Brooks A.N."/>
            <person name="Brown R.H."/>
            <person name="Butlin R.K."/>
            <person name="Caggese C."/>
            <person name="Calvi B.R."/>
            <person name="Bernardo de Carvalho A."/>
            <person name="Caspi A."/>
            <person name="Castrezana S."/>
            <person name="Celniker S.E."/>
            <person name="Chang J.L."/>
            <person name="Chapple C."/>
            <person name="Chatterji S."/>
            <person name="Chinwalla A."/>
            <person name="Civetta A."/>
            <person name="Clifton S.W."/>
            <person name="Comeron J.M."/>
            <person name="Costello J.C."/>
            <person name="Coyne J.A."/>
            <person name="Daub J."/>
            <person name="David R.G."/>
            <person name="Delcher A.L."/>
            <person name="Delehaunty K."/>
            <person name="Do C.B."/>
            <person name="Ebling H."/>
            <person name="Edwards K."/>
            <person name="Eickbush T."/>
            <person name="Evans J.D."/>
            <person name="Filipski A."/>
            <person name="Findeiss S."/>
            <person name="Freyhult E."/>
            <person name="Fulton L."/>
            <person name="Fulton R."/>
            <person name="Garcia A.C."/>
            <person name="Gardiner A."/>
            <person name="Garfield D.A."/>
            <person name="Garvin B.E."/>
            <person name="Gibson G."/>
            <person name="Gilbert D."/>
            <person name="Gnerre S."/>
            <person name="Godfrey J."/>
            <person name="Good R."/>
            <person name="Gotea V."/>
            <person name="Gravely B."/>
            <person name="Greenberg A.J."/>
            <person name="Griffiths-Jones S."/>
            <person name="Gross S."/>
            <person name="Guigo R."/>
            <person name="Gustafson E.A."/>
            <person name="Haerty W."/>
            <person name="Hahn M.W."/>
            <person name="Halligan D.L."/>
            <person name="Halpern A.L."/>
            <person name="Halter G.M."/>
            <person name="Han M.V."/>
            <person name="Heger A."/>
            <person name="Hillier L."/>
            <person name="Hinrichs A.S."/>
            <person name="Holmes I."/>
            <person name="Hoskins R.A."/>
            <person name="Hubisz M.J."/>
            <person name="Hultmark D."/>
            <person name="Huntley M.A."/>
            <person name="Jaffe D.B."/>
            <person name="Jagadeeshan S."/>
            <person name="Jeck W.R."/>
            <person name="Johnson J."/>
            <person name="Jones C.D."/>
            <person name="Jordan W.C."/>
            <person name="Karpen G.H."/>
            <person name="Kataoka E."/>
            <person name="Keightley P.D."/>
            <person name="Kheradpour P."/>
            <person name="Kirkness E.F."/>
            <person name="Koerich L.B."/>
            <person name="Kristiansen K."/>
            <person name="Kudrna D."/>
            <person name="Kulathinal R.J."/>
            <person name="Kumar S."/>
            <person name="Kwok R."/>
            <person name="Lander E."/>
            <person name="Langley C.H."/>
            <person name="Lapoint R."/>
            <person name="Lazzaro B.P."/>
            <person name="Lee S.J."/>
            <person name="Levesque L."/>
            <person name="Li R."/>
            <person name="Lin C.F."/>
            <person name="Lin M.F."/>
            <person name="Lindblad-Toh K."/>
            <person name="Llopart A."/>
            <person name="Long M."/>
            <person name="Low L."/>
            <person name="Lozovsky E."/>
            <person name="Lu J."/>
            <person name="Luo M."/>
            <person name="Machado C.A."/>
            <person name="Makalowski W."/>
            <person name="Marzo M."/>
            <person name="Matsuda M."/>
            <person name="Matzkin L."/>
            <person name="McAllister B."/>
            <person name="McBride C.S."/>
            <person name="McKernan B."/>
            <person name="McKernan K."/>
            <person name="Mendez-Lago M."/>
            <person name="Minx P."/>
            <person name="Mollenhauer M.U."/>
            <person name="Montooth K."/>
            <person name="Mount S.M."/>
            <person name="Mu X."/>
            <person name="Myers E."/>
            <person name="Negre B."/>
            <person name="Newfeld S."/>
            <person name="Nielsen R."/>
            <person name="Noor M.A."/>
            <person name="O'Grady P."/>
            <person name="Pachter L."/>
            <person name="Papaceit M."/>
            <person name="Parisi M.J."/>
            <person name="Parisi M."/>
            <person name="Parts L."/>
            <person name="Pedersen J.S."/>
            <person name="Pesole G."/>
            <person name="Phillippy A.M."/>
            <person name="Ponting C.P."/>
            <person name="Pop M."/>
            <person name="Porcelli D."/>
            <person name="Powell J.R."/>
            <person name="Prohaska S."/>
            <person name="Pruitt K."/>
            <person name="Puig M."/>
            <person name="Quesneville H."/>
            <person name="Ram K.R."/>
            <person name="Rand D."/>
            <person name="Rasmussen M.D."/>
            <person name="Reed L.K."/>
            <person name="Reenan R."/>
            <person name="Reily A."/>
            <person name="Remington K.A."/>
            <person name="Rieger T.T."/>
            <person name="Ritchie M.G."/>
            <person name="Robin C."/>
            <person name="Rogers Y.H."/>
            <person name="Rohde C."/>
            <person name="Rozas J."/>
            <person name="Rubenfield M.J."/>
            <person name="Ruiz A."/>
            <person name="Russo S."/>
            <person name="Salzberg S.L."/>
            <person name="Sanchez-Gracia A."/>
            <person name="Saranga D.J."/>
            <person name="Sato H."/>
            <person name="Schaeffer S.W."/>
            <person name="Schatz M.C."/>
            <person name="Schlenke T."/>
            <person name="Schwartz R."/>
            <person name="Segarra C."/>
            <person name="Singh R.S."/>
            <person name="Sirot L."/>
            <person name="Sirota M."/>
            <person name="Sisneros N.B."/>
            <person name="Smith C.D."/>
            <person name="Smith T.F."/>
            <person name="Spieth J."/>
            <person name="Stage D.E."/>
            <person name="Stark A."/>
            <person name="Stephan W."/>
            <person name="Strausberg R.L."/>
            <person name="Strempel S."/>
            <person name="Sturgill D."/>
            <person name="Sutton G."/>
            <person name="Sutton G.G."/>
            <person name="Tao W."/>
            <person name="Teichmann S."/>
            <person name="Tobari Y.N."/>
            <person name="Tomimura Y."/>
            <person name="Tsolas J.M."/>
            <person name="Valente V.L."/>
            <person name="Venter E."/>
            <person name="Venter J.C."/>
            <person name="Vicario S."/>
            <person name="Vieira F.G."/>
            <person name="Vilella A.J."/>
            <person name="Villasante A."/>
            <person name="Walenz B."/>
            <person name="Wang J."/>
            <person name="Wasserman M."/>
            <person name="Watts T."/>
            <person name="Wilson D."/>
            <person name="Wilson R.K."/>
            <person name="Wing R.A."/>
            <person name="Wolfner M.F."/>
            <person name="Wong A."/>
            <person name="Wong G.K."/>
            <person name="Wu C.I."/>
            <person name="Wu G."/>
            <person name="Yamamoto D."/>
            <person name="Yang H.P."/>
            <person name="Yang S.P."/>
            <person name="Yorke J.A."/>
            <person name="Yoshida K."/>
            <person name="Zdobnov E."/>
            <person name="Zhang P."/>
            <person name="Zhang Y."/>
            <person name="Zimin A.V."/>
            <person name="Baldwin J."/>
            <person name="Abdouelleil A."/>
            <person name="Abdulkadir J."/>
            <person name="Abebe A."/>
            <person name="Abera B."/>
            <person name="Abreu J."/>
            <person name="Acer S.C."/>
            <person name="Aftuck L."/>
            <person name="Alexander A."/>
            <person name="An P."/>
            <person name="Anderson E."/>
            <person name="Anderson S."/>
            <person name="Arachi H."/>
            <person name="Azer M."/>
            <person name="Bachantsang P."/>
            <person name="Barry A."/>
            <person name="Bayul T."/>
            <person name="Berlin A."/>
            <person name="Bessette D."/>
            <person name="Bloom T."/>
            <person name="Blye J."/>
            <person name="Boguslavskiy L."/>
            <person name="Bonnet C."/>
            <person name="Boukhgalter B."/>
            <person name="Bourzgui I."/>
            <person name="Brown A."/>
            <person name="Cahill P."/>
            <person name="Channer S."/>
            <person name="Cheshatsang Y."/>
            <person name="Chuda L."/>
            <person name="Citroen M."/>
            <person name="Collymore A."/>
            <person name="Cooke P."/>
            <person name="Costello M."/>
            <person name="D'Aco K."/>
            <person name="Daza R."/>
            <person name="De Haan G."/>
            <person name="DeGray S."/>
            <person name="DeMaso C."/>
            <person name="Dhargay N."/>
            <person name="Dooley K."/>
            <person name="Dooley E."/>
            <person name="Doricent M."/>
            <person name="Dorje P."/>
            <person name="Dorjee K."/>
            <person name="Dupes A."/>
            <person name="Elong R."/>
            <person name="Falk J."/>
            <person name="Farina A."/>
            <person name="Faro S."/>
            <person name="Ferguson D."/>
            <person name="Fisher S."/>
            <person name="Foley C.D."/>
            <person name="Franke A."/>
            <person name="Friedrich D."/>
            <person name="Gadbois L."/>
            <person name="Gearin G."/>
            <person name="Gearin C.R."/>
            <person name="Giannoukos G."/>
            <person name="Goode T."/>
            <person name="Graham J."/>
            <person name="Grandbois E."/>
            <person name="Grewal S."/>
            <person name="Gyaltsen K."/>
            <person name="Hafez N."/>
            <person name="Hagos B."/>
            <person name="Hall J."/>
            <person name="Henson C."/>
            <person name="Hollinger A."/>
            <person name="Honan T."/>
            <person name="Huard M.D."/>
            <person name="Hughes L."/>
            <person name="Hurhula B."/>
            <person name="Husby M.E."/>
            <person name="Kamat A."/>
            <person name="Kanga B."/>
            <person name="Kashin S."/>
            <person name="Khazanovich D."/>
            <person name="Kisner P."/>
            <person name="Lance K."/>
            <person name="Lara M."/>
            <person name="Lee W."/>
            <person name="Lennon N."/>
            <person name="Letendre F."/>
            <person name="LeVine R."/>
            <person name="Lipovsky A."/>
            <person name="Liu X."/>
            <person name="Liu J."/>
            <person name="Liu S."/>
            <person name="Lokyitsang T."/>
            <person name="Lokyitsang Y."/>
            <person name="Lubonja R."/>
            <person name="Lui A."/>
            <person name="MacDonald P."/>
            <person name="Magnisalis V."/>
            <person name="Maru K."/>
            <person name="Matthews C."/>
            <person name="McCusker W."/>
            <person name="McDonough S."/>
            <person name="Mehta T."/>
            <person name="Meldrim J."/>
            <person name="Meneus L."/>
            <person name="Mihai O."/>
            <person name="Mihalev A."/>
            <person name="Mihova T."/>
            <person name="Mittelman R."/>
            <person name="Mlenga V."/>
            <person name="Montmayeur A."/>
            <person name="Mulrain L."/>
            <person name="Navidi A."/>
            <person name="Naylor J."/>
            <person name="Negash T."/>
            <person name="Nguyen T."/>
            <person name="Nguyen N."/>
            <person name="Nicol R."/>
            <person name="Norbu C."/>
            <person name="Norbu N."/>
            <person name="Novod N."/>
            <person name="O'Neill B."/>
            <person name="Osman S."/>
            <person name="Markiewicz E."/>
            <person name="Oyono O.L."/>
            <person name="Patti C."/>
            <person name="Phunkhang P."/>
            <person name="Pierre F."/>
            <person name="Priest M."/>
            <person name="Raghuraman S."/>
            <person name="Rege F."/>
            <person name="Reyes R."/>
            <person name="Rise C."/>
            <person name="Rogov P."/>
            <person name="Ross K."/>
            <person name="Ryan E."/>
            <person name="Settipalli S."/>
            <person name="Shea T."/>
            <person name="Sherpa N."/>
            <person name="Shi L."/>
            <person name="Shih D."/>
            <person name="Sparrow T."/>
            <person name="Spaulding J."/>
            <person name="Stalker J."/>
            <person name="Stange-Thomann N."/>
            <person name="Stavropoulos S."/>
            <person name="Stone C."/>
            <person name="Strader C."/>
            <person name="Tesfaye S."/>
            <person name="Thomson T."/>
            <person name="Thoulutsang Y."/>
            <person name="Thoulutsang D."/>
            <person name="Topham K."/>
            <person name="Topping I."/>
            <person name="Tsamla T."/>
            <person name="Vassiliev H."/>
            <person name="Vo A."/>
            <person name="Wangchuk T."/>
            <person name="Wangdi T."/>
            <person name="Weiand M."/>
            <person name="Wilkinson J."/>
            <person name="Wilson A."/>
            <person name="Yadav S."/>
            <person name="Young G."/>
            <person name="Yu Q."/>
            <person name="Zembek L."/>
            <person name="Zhong D."/>
            <person name="Zimmer A."/>
            <person name="Zwirko Z."/>
            <person name="Jaffe D.B."/>
            <person name="Alvarez P."/>
            <person name="Brockman W."/>
            <person name="Butler J."/>
            <person name="Chin C."/>
            <person name="Gnerre S."/>
            <person name="Grabherr M."/>
            <person name="Kleber M."/>
            <person name="Mauceli E."/>
            <person name="MacCallum I."/>
        </authorList>
    </citation>
    <scope>NUCLEOTIDE SEQUENCE [LARGE SCALE GENOMIC DNA]</scope>
    <source>
        <strain evidence="7">Tucson 14030-0811.24</strain>
    </source>
</reference>
<dbReference type="HOGENOM" id="CLU_652613_0_0_1"/>
<evidence type="ECO:0000313" key="7">
    <source>
        <dbReference type="Proteomes" id="UP000007798"/>
    </source>
</evidence>
<dbReference type="AlphaFoldDB" id="B4NKF3"/>
<dbReference type="OrthoDB" id="1875751at2759"/>
<keyword evidence="2 3" id="KW-0694">RNA-binding</keyword>
<dbReference type="PROSITE" id="PS50102">
    <property type="entry name" value="RRM"/>
    <property type="match status" value="2"/>
</dbReference>
<feature type="region of interest" description="Disordered" evidence="4">
    <location>
        <begin position="1"/>
        <end position="24"/>
    </location>
</feature>
<dbReference type="InterPro" id="IPR000504">
    <property type="entry name" value="RRM_dom"/>
</dbReference>
<dbReference type="SMR" id="B4NKF3"/>
<dbReference type="InterPro" id="IPR035979">
    <property type="entry name" value="RBD_domain_sf"/>
</dbReference>
<feature type="domain" description="RRM" evidence="5">
    <location>
        <begin position="136"/>
        <end position="228"/>
    </location>
</feature>
<gene>
    <name evidence="6" type="primary">Dwil\GK13335</name>
    <name evidence="6" type="ORF">Dwil_GK13335</name>
</gene>
<evidence type="ECO:0000256" key="3">
    <source>
        <dbReference type="PROSITE-ProRule" id="PRU00176"/>
    </source>
</evidence>
<dbReference type="STRING" id="7260.B4NKF3"/>
<protein>
    <recommendedName>
        <fullName evidence="5">RRM domain-containing protein</fullName>
    </recommendedName>
</protein>
<dbReference type="GO" id="GO:0003727">
    <property type="term" value="F:single-stranded RNA binding"/>
    <property type="evidence" value="ECO:0007669"/>
    <property type="project" value="EnsemblMetazoa"/>
</dbReference>
<dbReference type="SMART" id="SM00360">
    <property type="entry name" value="RRM"/>
    <property type="match status" value="2"/>
</dbReference>
<dbReference type="InParanoid" id="B4NKF3"/>
<dbReference type="OMA" id="PKNEYKS"/>
<dbReference type="SUPFAM" id="SSF54928">
    <property type="entry name" value="RNA-binding domain, RBD"/>
    <property type="match status" value="2"/>
</dbReference>
<evidence type="ECO:0000313" key="6">
    <source>
        <dbReference type="EMBL" id="EDW84083.1"/>
    </source>
</evidence>
<evidence type="ECO:0000256" key="1">
    <source>
        <dbReference type="ARBA" id="ARBA00022737"/>
    </source>
</evidence>
<dbReference type="GO" id="GO:0003730">
    <property type="term" value="F:mRNA 3'-UTR binding"/>
    <property type="evidence" value="ECO:0007669"/>
    <property type="project" value="EnsemblMetazoa"/>
</dbReference>
<evidence type="ECO:0000256" key="4">
    <source>
        <dbReference type="SAM" id="MobiDB-lite"/>
    </source>
</evidence>
<feature type="compositionally biased region" description="Low complexity" evidence="4">
    <location>
        <begin position="7"/>
        <end position="24"/>
    </location>
</feature>
<dbReference type="Proteomes" id="UP000007798">
    <property type="component" value="Unassembled WGS sequence"/>
</dbReference>
<dbReference type="FunCoup" id="B4NKF3">
    <property type="interactions" value="69"/>
</dbReference>
<sequence length="415" mass="45738">MAPKPTNVNGYNTSGNNNNPNGNENNVGIGIASAFESDEHLRKIFIGGLSTQTTVETLRQYFRQFGEMVDAVVMRDPVSNHSRGFAFVTYLSPESVENVQRARPHTIDNKDVETKRALPRMEFTRSSAGQSNIRSAKIFLGGLRDCHSEESIREYFSQFGIVTSVKLLLDKETGRKRGFGFLEFKDLASADRALVQSKHSINYSLVEVKKSSQKYDTGKRLRFPVGGAARAGYIPPQPAVMDNFTIGHGYNPFLAQTTLPPSAFINGWASYVTPGVPTTPGYYGPPRQQPPLQLQQQPQQQLGYNFGYEQELAWGSSANYNKTHYIPPEWMGVNAYEWPPKANIKPNNPLAMDRPKNDYKSVKMPTALAAAPGGQLNAKHMLATKPLDVGAGGDAAASALPAVTKKWPTDNFKGF</sequence>
<keyword evidence="1" id="KW-0677">Repeat</keyword>